<dbReference type="Proteomes" id="UP000019335">
    <property type="component" value="Chromosome 6"/>
</dbReference>
<keyword evidence="8" id="KW-1185">Reference proteome</keyword>
<proteinExistence type="inferred from homology"/>
<dbReference type="CDD" id="cd03442">
    <property type="entry name" value="BFIT_BACH"/>
    <property type="match status" value="2"/>
</dbReference>
<keyword evidence="3" id="KW-0378">Hydrolase</keyword>
<dbReference type="GO" id="GO:0047617">
    <property type="term" value="F:fatty acyl-CoA hydrolase activity"/>
    <property type="evidence" value="ECO:0007669"/>
    <property type="project" value="TreeGrafter"/>
</dbReference>
<dbReference type="AlphaFoldDB" id="W7TVW1"/>
<dbReference type="Gene3D" id="3.10.129.10">
    <property type="entry name" value="Hotdog Thioesterase"/>
    <property type="match status" value="2"/>
</dbReference>
<dbReference type="InterPro" id="IPR033120">
    <property type="entry name" value="HOTDOG_ACOT"/>
</dbReference>
<feature type="domain" description="HotDog ACOT-type" evidence="6">
    <location>
        <begin position="285"/>
        <end position="403"/>
    </location>
</feature>
<dbReference type="PROSITE" id="PS51770">
    <property type="entry name" value="HOTDOG_ACOT"/>
    <property type="match status" value="2"/>
</dbReference>
<evidence type="ECO:0000256" key="1">
    <source>
        <dbReference type="ARBA" id="ARBA00010458"/>
    </source>
</evidence>
<dbReference type="GO" id="GO:0006637">
    <property type="term" value="P:acyl-CoA metabolic process"/>
    <property type="evidence" value="ECO:0007669"/>
    <property type="project" value="TreeGrafter"/>
</dbReference>
<reference evidence="7 8" key="1">
    <citation type="journal article" date="2014" name="Mol. Plant">
        <title>Chromosome Scale Genome Assembly and Transcriptome Profiling of Nannochloropsis gaditana in Nitrogen Depletion.</title>
        <authorList>
            <person name="Corteggiani Carpinelli E."/>
            <person name="Telatin A."/>
            <person name="Vitulo N."/>
            <person name="Forcato C."/>
            <person name="D'Angelo M."/>
            <person name="Schiavon R."/>
            <person name="Vezzi A."/>
            <person name="Giacometti G.M."/>
            <person name="Morosinotto T."/>
            <person name="Valle G."/>
        </authorList>
    </citation>
    <scope>NUCLEOTIDE SEQUENCE [LARGE SCALE GENOMIC DNA]</scope>
    <source>
        <strain evidence="7 8">B-31</strain>
    </source>
</reference>
<evidence type="ECO:0000313" key="7">
    <source>
        <dbReference type="EMBL" id="EWM27653.1"/>
    </source>
</evidence>
<gene>
    <name evidence="7" type="ORF">Naga_100059g5</name>
</gene>
<keyword evidence="2" id="KW-0677">Repeat</keyword>
<dbReference type="SUPFAM" id="SSF54637">
    <property type="entry name" value="Thioesterase/thiol ester dehydrase-isomerase"/>
    <property type="match status" value="2"/>
</dbReference>
<dbReference type="EMBL" id="AZIL01000427">
    <property type="protein sequence ID" value="EWM27653.1"/>
    <property type="molecule type" value="Genomic_DNA"/>
</dbReference>
<protein>
    <submittedName>
        <fullName evidence="7">Thioesterase superfamily</fullName>
    </submittedName>
</protein>
<evidence type="ECO:0000256" key="4">
    <source>
        <dbReference type="ARBA" id="ARBA00022946"/>
    </source>
</evidence>
<accession>W7TVW1</accession>
<dbReference type="InterPro" id="IPR029069">
    <property type="entry name" value="HotDog_dom_sf"/>
</dbReference>
<evidence type="ECO:0000313" key="8">
    <source>
        <dbReference type="Proteomes" id="UP000019335"/>
    </source>
</evidence>
<feature type="region of interest" description="Disordered" evidence="5">
    <location>
        <begin position="216"/>
        <end position="248"/>
    </location>
</feature>
<evidence type="ECO:0000256" key="3">
    <source>
        <dbReference type="ARBA" id="ARBA00022801"/>
    </source>
</evidence>
<dbReference type="PANTHER" id="PTHR12655:SF0">
    <property type="entry name" value="ACYL-COENZYME A THIOESTERASE 9, MITOCHONDRIAL"/>
    <property type="match status" value="1"/>
</dbReference>
<feature type="domain" description="HotDog ACOT-type" evidence="6">
    <location>
        <begin position="89"/>
        <end position="203"/>
    </location>
</feature>
<evidence type="ECO:0000259" key="6">
    <source>
        <dbReference type="PROSITE" id="PS51770"/>
    </source>
</evidence>
<organism evidence="7 8">
    <name type="scientific">Nannochloropsis gaditana</name>
    <dbReference type="NCBI Taxonomy" id="72520"/>
    <lineage>
        <taxon>Eukaryota</taxon>
        <taxon>Sar</taxon>
        <taxon>Stramenopiles</taxon>
        <taxon>Ochrophyta</taxon>
        <taxon>Eustigmatophyceae</taxon>
        <taxon>Eustigmatales</taxon>
        <taxon>Monodopsidaceae</taxon>
        <taxon>Nannochloropsis</taxon>
    </lineage>
</organism>
<comment type="caution">
    <text evidence="7">The sequence shown here is derived from an EMBL/GenBank/DDBJ whole genome shotgun (WGS) entry which is preliminary data.</text>
</comment>
<dbReference type="OrthoDB" id="331699at2759"/>
<dbReference type="PANTHER" id="PTHR12655">
    <property type="entry name" value="ACYL-COA THIOESTERASE"/>
    <property type="match status" value="1"/>
</dbReference>
<comment type="similarity">
    <text evidence="1">Belongs to the acyl coenzyme A hydrolase family.</text>
</comment>
<evidence type="ECO:0000256" key="5">
    <source>
        <dbReference type="SAM" id="MobiDB-lite"/>
    </source>
</evidence>
<keyword evidence="4" id="KW-0809">Transit peptide</keyword>
<sequence length="430" mass="48337">MSRLWPTLVAKKLPRTGNKWRFHISSTIPPLVLFRRRLGTPKKTSGLGRFKSPIITHLWSQRATGKELEIDVRSPTEPVERTPSESQTSVTYEFTREPFLSQSYENPWGFFRKGKLLEDMDALAGNVAFKHCEKDGKVPLLVTASVDRIRLSSNPKLDRDMEMTGRVVWTGSSSMQIDLEVHALPDAKPWISASFTFVARHPQTAKATAINKLKPESAAERETFSAVEQKNQRRKTVRKAKGTEGSPSLKSGAVDVETMIKLLLSQARPLMEMPCLADPTCVLVDNTRASNSSIMQPQQRNMLNRVFGGFLMRRAYEIAYSTCYLFAGSRPEFFQVAHVDFTSPVDVGDLMRFDAAVLYTHTGQQTGSPHVHVQVVASICRPETVHSTISNTFNFVFRVPGRPTVRKVLPANLDQAKRMIERMTAVLEDD</sequence>
<name>W7TVW1_9STRA</name>
<evidence type="ECO:0000256" key="2">
    <source>
        <dbReference type="ARBA" id="ARBA00022737"/>
    </source>
</evidence>